<dbReference type="AlphaFoldDB" id="A0AAE3GE01"/>
<gene>
    <name evidence="2" type="ORF">LX83_003273</name>
</gene>
<keyword evidence="1" id="KW-0812">Transmembrane</keyword>
<evidence type="ECO:0000313" key="3">
    <source>
        <dbReference type="Proteomes" id="UP001206128"/>
    </source>
</evidence>
<reference evidence="2" key="1">
    <citation type="submission" date="2022-06" db="EMBL/GenBank/DDBJ databases">
        <title>Genomic Encyclopedia of Archaeal and Bacterial Type Strains, Phase II (KMG-II): from individual species to whole genera.</title>
        <authorList>
            <person name="Goeker M."/>
        </authorList>
    </citation>
    <scope>NUCLEOTIDE SEQUENCE</scope>
    <source>
        <strain evidence="2">DSM 43935</strain>
    </source>
</reference>
<dbReference type="Proteomes" id="UP001206128">
    <property type="component" value="Unassembled WGS sequence"/>
</dbReference>
<organism evidence="2 3">
    <name type="scientific">Goodfellowiella coeruleoviolacea</name>
    <dbReference type="NCBI Taxonomy" id="334858"/>
    <lineage>
        <taxon>Bacteria</taxon>
        <taxon>Bacillati</taxon>
        <taxon>Actinomycetota</taxon>
        <taxon>Actinomycetes</taxon>
        <taxon>Pseudonocardiales</taxon>
        <taxon>Pseudonocardiaceae</taxon>
        <taxon>Goodfellowiella</taxon>
    </lineage>
</organism>
<accession>A0AAE3GE01</accession>
<keyword evidence="3" id="KW-1185">Reference proteome</keyword>
<keyword evidence="1" id="KW-1133">Transmembrane helix</keyword>
<protein>
    <submittedName>
        <fullName evidence="2">Uncharacterized protein</fullName>
    </submittedName>
</protein>
<comment type="caution">
    <text evidence="2">The sequence shown here is derived from an EMBL/GenBank/DDBJ whole genome shotgun (WGS) entry which is preliminary data.</text>
</comment>
<feature type="transmembrane region" description="Helical" evidence="1">
    <location>
        <begin position="6"/>
        <end position="28"/>
    </location>
</feature>
<dbReference type="RefSeq" id="WP_253772248.1">
    <property type="nucleotide sequence ID" value="NZ_JAMTCK010000007.1"/>
</dbReference>
<evidence type="ECO:0000313" key="2">
    <source>
        <dbReference type="EMBL" id="MCP2166405.1"/>
    </source>
</evidence>
<evidence type="ECO:0000256" key="1">
    <source>
        <dbReference type="SAM" id="Phobius"/>
    </source>
</evidence>
<keyword evidence="1" id="KW-0472">Membrane</keyword>
<proteinExistence type="predicted"/>
<name>A0AAE3GE01_9PSEU</name>
<sequence length="47" mass="5356">MIDEWLTALVAMGVLVGVAVLWLAWLVVAESRERTRHGVGQRRRRTP</sequence>
<dbReference type="EMBL" id="JAMTCK010000007">
    <property type="protein sequence ID" value="MCP2166405.1"/>
    <property type="molecule type" value="Genomic_DNA"/>
</dbReference>